<keyword evidence="6" id="KW-0694">RNA-binding</keyword>
<comment type="similarity">
    <text evidence="1">Belongs to the HicA mRNA interferase family.</text>
</comment>
<evidence type="ECO:0000313" key="8">
    <source>
        <dbReference type="EMBL" id="MBF9134293.1"/>
    </source>
</evidence>
<comment type="caution">
    <text evidence="8">The sequence shown here is derived from an EMBL/GenBank/DDBJ whole genome shotgun (WGS) entry which is preliminary data.</text>
</comment>
<name>A0ABS0H755_9ACTN</name>
<evidence type="ECO:0000256" key="6">
    <source>
        <dbReference type="ARBA" id="ARBA00022884"/>
    </source>
</evidence>
<protein>
    <submittedName>
        <fullName evidence="8">Type II toxin-antitoxin system HicA family toxin</fullName>
    </submittedName>
</protein>
<proteinExistence type="inferred from homology"/>
<keyword evidence="2" id="KW-1277">Toxin-antitoxin system</keyword>
<dbReference type="InterPro" id="IPR012933">
    <property type="entry name" value="HicA_mRNA_interferase"/>
</dbReference>
<organism evidence="8 9">
    <name type="scientific">Plantactinospora alkalitolerans</name>
    <dbReference type="NCBI Taxonomy" id="2789879"/>
    <lineage>
        <taxon>Bacteria</taxon>
        <taxon>Bacillati</taxon>
        <taxon>Actinomycetota</taxon>
        <taxon>Actinomycetes</taxon>
        <taxon>Micromonosporales</taxon>
        <taxon>Micromonosporaceae</taxon>
        <taxon>Plantactinospora</taxon>
    </lineage>
</organism>
<evidence type="ECO:0000256" key="1">
    <source>
        <dbReference type="ARBA" id="ARBA00006620"/>
    </source>
</evidence>
<evidence type="ECO:0000256" key="7">
    <source>
        <dbReference type="ARBA" id="ARBA00023016"/>
    </source>
</evidence>
<dbReference type="Pfam" id="PF07927">
    <property type="entry name" value="HicA_toxin"/>
    <property type="match status" value="1"/>
</dbReference>
<dbReference type="Gene3D" id="3.30.920.30">
    <property type="entry name" value="Hypothetical protein"/>
    <property type="match status" value="1"/>
</dbReference>
<gene>
    <name evidence="8" type="ORF">I0C86_35990</name>
</gene>
<evidence type="ECO:0000256" key="4">
    <source>
        <dbReference type="ARBA" id="ARBA00022759"/>
    </source>
</evidence>
<keyword evidence="5" id="KW-0378">Hydrolase</keyword>
<dbReference type="SUPFAM" id="SSF54786">
    <property type="entry name" value="YcfA/nrd intein domain"/>
    <property type="match status" value="1"/>
</dbReference>
<dbReference type="InterPro" id="IPR038570">
    <property type="entry name" value="HicA_sf"/>
</dbReference>
<keyword evidence="7" id="KW-0346">Stress response</keyword>
<accession>A0ABS0H755</accession>
<reference evidence="8 9" key="1">
    <citation type="submission" date="2020-11" db="EMBL/GenBank/DDBJ databases">
        <title>A novel isolate from a Black sea contaminated sediment with potential to produce alkanes: Plantactinospora alkalitolerans sp. nov.</title>
        <authorList>
            <person name="Carro L."/>
            <person name="Veyisoglu A."/>
            <person name="Guven K."/>
            <person name="Schumann P."/>
            <person name="Klenk H.-P."/>
            <person name="Sahin N."/>
        </authorList>
    </citation>
    <scope>NUCLEOTIDE SEQUENCE [LARGE SCALE GENOMIC DNA]</scope>
    <source>
        <strain evidence="8 9">S1510</strain>
    </source>
</reference>
<keyword evidence="9" id="KW-1185">Reference proteome</keyword>
<dbReference type="EMBL" id="JADPUN010000336">
    <property type="protein sequence ID" value="MBF9134293.1"/>
    <property type="molecule type" value="Genomic_DNA"/>
</dbReference>
<evidence type="ECO:0000256" key="5">
    <source>
        <dbReference type="ARBA" id="ARBA00022801"/>
    </source>
</evidence>
<evidence type="ECO:0000256" key="2">
    <source>
        <dbReference type="ARBA" id="ARBA00022649"/>
    </source>
</evidence>
<keyword evidence="4" id="KW-0255">Endonuclease</keyword>
<sequence length="80" mass="9011">MGSSWPSLKAKEMRRLLERELGYATVRQEGSHRRMISEGRPDIIFAFHDSVSIPPHRVKGILVKDVGLSLAEAEKVVRNA</sequence>
<keyword evidence="3" id="KW-0540">Nuclease</keyword>
<evidence type="ECO:0000313" key="9">
    <source>
        <dbReference type="Proteomes" id="UP000638560"/>
    </source>
</evidence>
<dbReference type="Proteomes" id="UP000638560">
    <property type="component" value="Unassembled WGS sequence"/>
</dbReference>
<evidence type="ECO:0000256" key="3">
    <source>
        <dbReference type="ARBA" id="ARBA00022722"/>
    </source>
</evidence>